<dbReference type="InterPro" id="IPR027806">
    <property type="entry name" value="HARBI1_dom"/>
</dbReference>
<dbReference type="Proteomes" id="UP000285060">
    <property type="component" value="Unassembled WGS sequence"/>
</dbReference>
<gene>
    <name evidence="4" type="ORF">DYB32_010467</name>
</gene>
<keyword evidence="5" id="KW-1185">Reference proteome</keyword>
<evidence type="ECO:0000259" key="3">
    <source>
        <dbReference type="Pfam" id="PF13359"/>
    </source>
</evidence>
<dbReference type="GO" id="GO:0046872">
    <property type="term" value="F:metal ion binding"/>
    <property type="evidence" value="ECO:0007669"/>
    <property type="project" value="UniProtKB-KW"/>
</dbReference>
<dbReference type="EMBL" id="QUSY01003357">
    <property type="protein sequence ID" value="RHY17826.1"/>
    <property type="molecule type" value="Genomic_DNA"/>
</dbReference>
<dbReference type="Pfam" id="PF13359">
    <property type="entry name" value="DDE_Tnp_4"/>
    <property type="match status" value="1"/>
</dbReference>
<evidence type="ECO:0000313" key="5">
    <source>
        <dbReference type="Proteomes" id="UP000285060"/>
    </source>
</evidence>
<comment type="cofactor">
    <cofactor evidence="1">
        <name>a divalent metal cation</name>
        <dbReference type="ChEBI" id="CHEBI:60240"/>
    </cofactor>
</comment>
<evidence type="ECO:0000313" key="4">
    <source>
        <dbReference type="EMBL" id="RHY17826.1"/>
    </source>
</evidence>
<evidence type="ECO:0000256" key="2">
    <source>
        <dbReference type="ARBA" id="ARBA00022723"/>
    </source>
</evidence>
<dbReference type="VEuPathDB" id="FungiDB:H310_05074"/>
<feature type="domain" description="DDE Tnp4" evidence="3">
    <location>
        <begin position="59"/>
        <end position="235"/>
    </location>
</feature>
<comment type="caution">
    <text evidence="4">The sequence shown here is derived from an EMBL/GenBank/DDBJ whole genome shotgun (WGS) entry which is preliminary data.</text>
</comment>
<keyword evidence="2" id="KW-0479">Metal-binding</keyword>
<reference evidence="4 5" key="1">
    <citation type="submission" date="2018-08" db="EMBL/GenBank/DDBJ databases">
        <title>Aphanomyces genome sequencing and annotation.</title>
        <authorList>
            <person name="Minardi D."/>
            <person name="Oidtmann B."/>
            <person name="Van Der Giezen M."/>
            <person name="Studholme D.J."/>
        </authorList>
    </citation>
    <scope>NUCLEOTIDE SEQUENCE [LARGE SCALE GENOMIC DNA]</scope>
    <source>
        <strain evidence="4 5">NJM0002</strain>
    </source>
</reference>
<name>A0A3R6YWC9_9STRA</name>
<evidence type="ECO:0000256" key="1">
    <source>
        <dbReference type="ARBA" id="ARBA00001968"/>
    </source>
</evidence>
<dbReference type="AlphaFoldDB" id="A0A3R6YWC9"/>
<accession>A0A3R6YWC9</accession>
<protein>
    <recommendedName>
        <fullName evidence="3">DDE Tnp4 domain-containing protein</fullName>
    </recommendedName>
</protein>
<proteinExistence type="predicted"/>
<organism evidence="4 5">
    <name type="scientific">Aphanomyces invadans</name>
    <dbReference type="NCBI Taxonomy" id="157072"/>
    <lineage>
        <taxon>Eukaryota</taxon>
        <taxon>Sar</taxon>
        <taxon>Stramenopiles</taxon>
        <taxon>Oomycota</taxon>
        <taxon>Saprolegniomycetes</taxon>
        <taxon>Saprolegniales</taxon>
        <taxon>Verrucalvaceae</taxon>
        <taxon>Aphanomyces</taxon>
    </lineage>
</organism>
<sequence length="311" mass="35608">MFGANTPTFSKRVNTFLEAIHSHLKTRYIDNVGNKWSMDQLVASGQRFAHFPAALYAVDVTFQPTYAPAGSFREKKLFYSKKHGQYGLKVEASVLPTGFAFHVSTAVPGSVSDIAIFEANEEFHAQKMRKTDKERDMRDDGPLVDKYPLEWAILADKGYQGLQRRLRAITPTKRPPDGLLSMSEMENNDKIATDRVIVENFFGRMKTLWSIVSETYTWKRESYDLYFQTCVALTNVHIKFSPLRVEDGHERNRYLNGLVLSSEKKKAKRAVSVKKHREKRKLRLGTFLPSGENVHFDSETEFSGDESGFFE</sequence>